<dbReference type="CDD" id="cd06222">
    <property type="entry name" value="RNase_H_like"/>
    <property type="match status" value="1"/>
</dbReference>
<dbReference type="AlphaFoldDB" id="A0AAD3RZW1"/>
<organism evidence="3 4">
    <name type="scientific">Nepenthes gracilis</name>
    <name type="common">Slender pitcher plant</name>
    <dbReference type="NCBI Taxonomy" id="150966"/>
    <lineage>
        <taxon>Eukaryota</taxon>
        <taxon>Viridiplantae</taxon>
        <taxon>Streptophyta</taxon>
        <taxon>Embryophyta</taxon>
        <taxon>Tracheophyta</taxon>
        <taxon>Spermatophyta</taxon>
        <taxon>Magnoliopsida</taxon>
        <taxon>eudicotyledons</taxon>
        <taxon>Gunneridae</taxon>
        <taxon>Pentapetalae</taxon>
        <taxon>Caryophyllales</taxon>
        <taxon>Nepenthaceae</taxon>
        <taxon>Nepenthes</taxon>
    </lineage>
</organism>
<dbReference type="InterPro" id="IPR002156">
    <property type="entry name" value="RNaseH_domain"/>
</dbReference>
<evidence type="ECO:0000313" key="4">
    <source>
        <dbReference type="Proteomes" id="UP001279734"/>
    </source>
</evidence>
<dbReference type="PANTHER" id="PTHR47723">
    <property type="entry name" value="OS05G0353850 PROTEIN"/>
    <property type="match status" value="1"/>
</dbReference>
<dbReference type="InterPro" id="IPR044730">
    <property type="entry name" value="RNase_H-like_dom_plant"/>
</dbReference>
<dbReference type="Gene3D" id="3.30.420.10">
    <property type="entry name" value="Ribonuclease H-like superfamily/Ribonuclease H"/>
    <property type="match status" value="1"/>
</dbReference>
<evidence type="ECO:0000256" key="1">
    <source>
        <dbReference type="SAM" id="SignalP"/>
    </source>
</evidence>
<name>A0AAD3RZW1_NEPGR</name>
<proteinExistence type="predicted"/>
<feature type="signal peptide" evidence="1">
    <location>
        <begin position="1"/>
        <end position="21"/>
    </location>
</feature>
<comment type="caution">
    <text evidence="3">The sequence shown here is derived from an EMBL/GenBank/DDBJ whole genome shotgun (WGS) entry which is preliminary data.</text>
</comment>
<sequence length="189" mass="20531">MAGAVAAGVALLAWGVRKLMSSSSEETESPGFYKLNFDGCDRHQLNQAGAGCIIRDSNGSLVVAAAYNLSRQNISVAEAEALRKGLQLAKQRKIKNLSIEGDSTEVIDRVLGHIDTKRSESGIYPIIEGIKKEMQGLCFRIKHIPSAHNTVAHELANIGAKDQVQKIWDCASDLPSKVAQQIEKDRNGY</sequence>
<dbReference type="Proteomes" id="UP001279734">
    <property type="component" value="Unassembled WGS sequence"/>
</dbReference>
<evidence type="ECO:0000259" key="2">
    <source>
        <dbReference type="Pfam" id="PF13456"/>
    </source>
</evidence>
<evidence type="ECO:0000313" key="3">
    <source>
        <dbReference type="EMBL" id="GMH01808.1"/>
    </source>
</evidence>
<accession>A0AAD3RZW1</accession>
<keyword evidence="1" id="KW-0732">Signal</keyword>
<dbReference type="InterPro" id="IPR053151">
    <property type="entry name" value="RNase_H-like"/>
</dbReference>
<dbReference type="SUPFAM" id="SSF53098">
    <property type="entry name" value="Ribonuclease H-like"/>
    <property type="match status" value="1"/>
</dbReference>
<dbReference type="InterPro" id="IPR036397">
    <property type="entry name" value="RNaseH_sf"/>
</dbReference>
<dbReference type="GO" id="GO:0003676">
    <property type="term" value="F:nucleic acid binding"/>
    <property type="evidence" value="ECO:0007669"/>
    <property type="project" value="InterPro"/>
</dbReference>
<dbReference type="PANTHER" id="PTHR47723:SF23">
    <property type="entry name" value="REVERSE TRANSCRIPTASE-LIKE PROTEIN"/>
    <property type="match status" value="1"/>
</dbReference>
<dbReference type="GO" id="GO:0004523">
    <property type="term" value="F:RNA-DNA hybrid ribonuclease activity"/>
    <property type="evidence" value="ECO:0007669"/>
    <property type="project" value="InterPro"/>
</dbReference>
<protein>
    <recommendedName>
        <fullName evidence="2">RNase H type-1 domain-containing protein</fullName>
    </recommendedName>
</protein>
<feature type="chain" id="PRO_5042202255" description="RNase H type-1 domain-containing protein" evidence="1">
    <location>
        <begin position="22"/>
        <end position="189"/>
    </location>
</feature>
<dbReference type="EMBL" id="BSYO01000003">
    <property type="protein sequence ID" value="GMH01808.1"/>
    <property type="molecule type" value="Genomic_DNA"/>
</dbReference>
<reference evidence="3" key="1">
    <citation type="submission" date="2023-05" db="EMBL/GenBank/DDBJ databases">
        <title>Nepenthes gracilis genome sequencing.</title>
        <authorList>
            <person name="Fukushima K."/>
        </authorList>
    </citation>
    <scope>NUCLEOTIDE SEQUENCE</scope>
    <source>
        <strain evidence="3">SING2019-196</strain>
    </source>
</reference>
<gene>
    <name evidence="3" type="ORF">Nepgr_003647</name>
</gene>
<keyword evidence="4" id="KW-1185">Reference proteome</keyword>
<dbReference type="Pfam" id="PF13456">
    <property type="entry name" value="RVT_3"/>
    <property type="match status" value="1"/>
</dbReference>
<dbReference type="InterPro" id="IPR012337">
    <property type="entry name" value="RNaseH-like_sf"/>
</dbReference>
<feature type="domain" description="RNase H type-1" evidence="2">
    <location>
        <begin position="36"/>
        <end position="157"/>
    </location>
</feature>